<proteinExistence type="predicted"/>
<reference evidence="1 2" key="1">
    <citation type="journal article" date="2022" name="Hortic Res">
        <title>A haplotype resolved chromosomal level avocado genome allows analysis of novel avocado genes.</title>
        <authorList>
            <person name="Nath O."/>
            <person name="Fletcher S.J."/>
            <person name="Hayward A."/>
            <person name="Shaw L.M."/>
            <person name="Masouleh A.K."/>
            <person name="Furtado A."/>
            <person name="Henry R.J."/>
            <person name="Mitter N."/>
        </authorList>
    </citation>
    <scope>NUCLEOTIDE SEQUENCE [LARGE SCALE GENOMIC DNA]</scope>
    <source>
        <strain evidence="2">cv. Hass</strain>
    </source>
</reference>
<protein>
    <submittedName>
        <fullName evidence="1">Uncharacterized protein</fullName>
    </submittedName>
</protein>
<dbReference type="EMBL" id="CM056815">
    <property type="protein sequence ID" value="KAJ8629007.1"/>
    <property type="molecule type" value="Genomic_DNA"/>
</dbReference>
<sequence>MKASPKGEHIPQRPKKAPKTAPRRALRNKPTQTTWAEQGFFTNKAQWNSAPDKTEKLLEGRRRRQSLKMPAPTTTRKTRRHLQQHFTKELKPTSTNPKRTRKETEPTQKLDYPNCLSLPEVGHSWMAFNRHCKSQ</sequence>
<organism evidence="1 2">
    <name type="scientific">Persea americana</name>
    <name type="common">Avocado</name>
    <dbReference type="NCBI Taxonomy" id="3435"/>
    <lineage>
        <taxon>Eukaryota</taxon>
        <taxon>Viridiplantae</taxon>
        <taxon>Streptophyta</taxon>
        <taxon>Embryophyta</taxon>
        <taxon>Tracheophyta</taxon>
        <taxon>Spermatophyta</taxon>
        <taxon>Magnoliopsida</taxon>
        <taxon>Magnoliidae</taxon>
        <taxon>Laurales</taxon>
        <taxon>Lauraceae</taxon>
        <taxon>Persea</taxon>
    </lineage>
</organism>
<accession>A0ACC2L6A8</accession>
<gene>
    <name evidence="1" type="ORF">MRB53_022330</name>
</gene>
<evidence type="ECO:0000313" key="2">
    <source>
        <dbReference type="Proteomes" id="UP001234297"/>
    </source>
</evidence>
<keyword evidence="2" id="KW-1185">Reference proteome</keyword>
<name>A0ACC2L6A8_PERAE</name>
<comment type="caution">
    <text evidence="1">The sequence shown here is derived from an EMBL/GenBank/DDBJ whole genome shotgun (WGS) entry which is preliminary data.</text>
</comment>
<evidence type="ECO:0000313" key="1">
    <source>
        <dbReference type="EMBL" id="KAJ8629007.1"/>
    </source>
</evidence>
<dbReference type="Proteomes" id="UP001234297">
    <property type="component" value="Chromosome 7"/>
</dbReference>